<dbReference type="GeneID" id="25406509"/>
<evidence type="ECO:0000256" key="1">
    <source>
        <dbReference type="SAM" id="Coils"/>
    </source>
</evidence>
<accession>A0A3G1A5P7</accession>
<dbReference type="GeneID" id="16572671"/>
<name>A0A3G1A5P7_9CREN</name>
<feature type="coiled-coil region" evidence="1">
    <location>
        <begin position="28"/>
        <end position="61"/>
    </location>
</feature>
<evidence type="ECO:0000313" key="3">
    <source>
        <dbReference type="Proteomes" id="UP000266720"/>
    </source>
</evidence>
<dbReference type="EMBL" id="CP007493">
    <property type="protein sequence ID" value="AJB42142.1"/>
    <property type="molecule type" value="Genomic_DNA"/>
</dbReference>
<sequence>MILVIRGVDNKKLREFKAEAKRRGLSLSQALEEAIELWLKKVEADENNAAYEREKNRLKEYYGKYAVFAYGKLLGVYETLEDVTETLKKLSQRPRHSIVVRIGIDDAARAEMEWWGGSLSKSKL</sequence>
<dbReference type="KEGG" id="tcb:TCARB_1094"/>
<protein>
    <submittedName>
        <fullName evidence="2">Uncharacterized protein</fullName>
    </submittedName>
</protein>
<keyword evidence="1" id="KW-0175">Coiled coil</keyword>
<dbReference type="RefSeq" id="WP_020961719.1">
    <property type="nucleotide sequence ID" value="NZ_CP007493.1"/>
</dbReference>
<evidence type="ECO:0000313" key="2">
    <source>
        <dbReference type="EMBL" id="AJB42142.1"/>
    </source>
</evidence>
<dbReference type="Proteomes" id="UP000266720">
    <property type="component" value="Chromosome"/>
</dbReference>
<gene>
    <name evidence="2" type="ORF">TCARB_1094</name>
</gene>
<proteinExistence type="predicted"/>
<reference evidence="3" key="1">
    <citation type="book" date="2010" name="EXTREMOPHILES" publisher="0:0-0">
        <title>Complete genome sequences of ten hyperthermophilic archaea reveal their metabolic capabilities and possible ecological roles.</title>
        <editorList>
            <person name="?"/>
        </editorList>
        <authorList>
            <person name="Ravin N.V."/>
            <person name="Mardanov A.V."/>
            <person name="Bonch-Osmolovskaya E.A."/>
            <person name="Skryabin K.G."/>
        </authorList>
    </citation>
    <scope>NUCLEOTIDE SEQUENCE [LARGE SCALE GENOMIC DNA]</scope>
    <source>
        <strain evidence="3">1505</strain>
    </source>
</reference>
<dbReference type="AlphaFoldDB" id="A0A3G1A5P7"/>
<organism evidence="2 3">
    <name type="scientific">Thermofilum adornatum 1505</name>
    <dbReference type="NCBI Taxonomy" id="697581"/>
    <lineage>
        <taxon>Archaea</taxon>
        <taxon>Thermoproteota</taxon>
        <taxon>Thermoprotei</taxon>
        <taxon>Thermofilales</taxon>
        <taxon>Thermofilaceae</taxon>
        <taxon>Thermofilum</taxon>
    </lineage>
</organism>